<accession>A0ABP1NFY2</accession>
<dbReference type="InterPro" id="IPR036645">
    <property type="entry name" value="Elafin-like_sf"/>
</dbReference>
<dbReference type="SUPFAM" id="SSF57256">
    <property type="entry name" value="Elafin-like"/>
    <property type="match status" value="1"/>
</dbReference>
<dbReference type="Proteomes" id="UP001642520">
    <property type="component" value="Unassembled WGS sequence"/>
</dbReference>
<gene>
    <name evidence="1" type="ORF">XYLVIOL_LOCUS3604</name>
</gene>
<evidence type="ECO:0000313" key="1">
    <source>
        <dbReference type="EMBL" id="CAL7938978.1"/>
    </source>
</evidence>
<proteinExistence type="predicted"/>
<evidence type="ECO:0008006" key="3">
    <source>
        <dbReference type="Google" id="ProtNLM"/>
    </source>
</evidence>
<name>A0ABP1NFY2_XYLVO</name>
<keyword evidence="2" id="KW-1185">Reference proteome</keyword>
<dbReference type="EMBL" id="CAXAJV020001289">
    <property type="protein sequence ID" value="CAL7938978.1"/>
    <property type="molecule type" value="Genomic_DNA"/>
</dbReference>
<protein>
    <recommendedName>
        <fullName evidence="3">WAP domain-containing protein</fullName>
    </recommendedName>
</protein>
<dbReference type="Gene3D" id="4.10.75.10">
    <property type="entry name" value="Elafin-like"/>
    <property type="match status" value="1"/>
</dbReference>
<organism evidence="1 2">
    <name type="scientific">Xylocopa violacea</name>
    <name type="common">Violet carpenter bee</name>
    <name type="synonym">Apis violacea</name>
    <dbReference type="NCBI Taxonomy" id="135666"/>
    <lineage>
        <taxon>Eukaryota</taxon>
        <taxon>Metazoa</taxon>
        <taxon>Ecdysozoa</taxon>
        <taxon>Arthropoda</taxon>
        <taxon>Hexapoda</taxon>
        <taxon>Insecta</taxon>
        <taxon>Pterygota</taxon>
        <taxon>Neoptera</taxon>
        <taxon>Endopterygota</taxon>
        <taxon>Hymenoptera</taxon>
        <taxon>Apocrita</taxon>
        <taxon>Aculeata</taxon>
        <taxon>Apoidea</taxon>
        <taxon>Anthophila</taxon>
        <taxon>Apidae</taxon>
        <taxon>Xylocopa</taxon>
        <taxon>Xylocopa</taxon>
    </lineage>
</organism>
<reference evidence="1 2" key="1">
    <citation type="submission" date="2024-08" db="EMBL/GenBank/DDBJ databases">
        <authorList>
            <person name="Will J Nash"/>
            <person name="Angela Man"/>
            <person name="Seanna McTaggart"/>
            <person name="Kendall Baker"/>
            <person name="Tom Barker"/>
            <person name="Leah Catchpole"/>
            <person name="Alex Durrant"/>
            <person name="Karim Gharbi"/>
            <person name="Naomi Irish"/>
            <person name="Gemy Kaithakottil"/>
            <person name="Debby Ku"/>
            <person name="Aaliyah Providence"/>
            <person name="Felix Shaw"/>
            <person name="David Swarbreck"/>
            <person name="Chris Watkins"/>
            <person name="Ann M. McCartney"/>
            <person name="Giulio Formenti"/>
            <person name="Alice Mouton"/>
            <person name="Noel Vella"/>
            <person name="Bjorn M von Reumont"/>
            <person name="Adriana Vella"/>
            <person name="Wilfried Haerty"/>
        </authorList>
    </citation>
    <scope>NUCLEOTIDE SEQUENCE [LARGE SCALE GENOMIC DNA]</scope>
</reference>
<comment type="caution">
    <text evidence="1">The sequence shown here is derived from an EMBL/GenBank/DDBJ whole genome shotgun (WGS) entry which is preliminary data.</text>
</comment>
<sequence>MFVAAPVLDESQNASEMSSFFVIFCLVVHVMCTTSFHEKDHGEICRYWCRTIDHRYYCCPNGKPESLTEYIWNSFLYPWLWARAVESPPIEPFLPEIFVHKEELKKHCPPLRVHCPRSNDWHSSPPISCHDDEDCHGWEKCCYDVCLEHKTCKPAE</sequence>
<evidence type="ECO:0000313" key="2">
    <source>
        <dbReference type="Proteomes" id="UP001642520"/>
    </source>
</evidence>